<keyword evidence="4" id="KW-0812">Transmembrane</keyword>
<feature type="compositionally biased region" description="Gly residues" evidence="3">
    <location>
        <begin position="391"/>
        <end position="408"/>
    </location>
</feature>
<feature type="compositionally biased region" description="Basic and acidic residues" evidence="3">
    <location>
        <begin position="569"/>
        <end position="583"/>
    </location>
</feature>
<feature type="domain" description="Carboxylesterase type B" evidence="5">
    <location>
        <begin position="11"/>
        <end position="291"/>
    </location>
</feature>
<evidence type="ECO:0000259" key="5">
    <source>
        <dbReference type="Pfam" id="PF00135"/>
    </source>
</evidence>
<feature type="region of interest" description="Disordered" evidence="3">
    <location>
        <begin position="539"/>
        <end position="597"/>
    </location>
</feature>
<evidence type="ECO:0000256" key="2">
    <source>
        <dbReference type="ARBA" id="ARBA00023180"/>
    </source>
</evidence>
<dbReference type="Pfam" id="PF00135">
    <property type="entry name" value="COesterase"/>
    <property type="match status" value="1"/>
</dbReference>
<keyword evidence="7" id="KW-1185">Reference proteome</keyword>
<name>A0A226DLE2_FOLCA</name>
<feature type="transmembrane region" description="Helical" evidence="4">
    <location>
        <begin position="609"/>
        <end position="633"/>
    </location>
</feature>
<feature type="compositionally biased region" description="Low complexity" evidence="3">
    <location>
        <begin position="681"/>
        <end position="699"/>
    </location>
</feature>
<evidence type="ECO:0000256" key="4">
    <source>
        <dbReference type="SAM" id="Phobius"/>
    </source>
</evidence>
<dbReference type="InterPro" id="IPR051093">
    <property type="entry name" value="Neuroligin/BSAL"/>
</dbReference>
<accession>A0A226DLE2</accession>
<dbReference type="InterPro" id="IPR029058">
    <property type="entry name" value="AB_hydrolase_fold"/>
</dbReference>
<feature type="region of interest" description="Disordered" evidence="3">
    <location>
        <begin position="496"/>
        <end position="516"/>
    </location>
</feature>
<keyword evidence="4" id="KW-1133">Transmembrane helix</keyword>
<feature type="compositionally biased region" description="Polar residues" evidence="3">
    <location>
        <begin position="545"/>
        <end position="563"/>
    </location>
</feature>
<dbReference type="SUPFAM" id="SSF53474">
    <property type="entry name" value="alpha/beta-Hydrolases"/>
    <property type="match status" value="1"/>
</dbReference>
<dbReference type="EMBL" id="LNIX01000016">
    <property type="protein sequence ID" value="OXA46009.1"/>
    <property type="molecule type" value="Genomic_DNA"/>
</dbReference>
<feature type="region of interest" description="Disordered" evidence="3">
    <location>
        <begin position="679"/>
        <end position="714"/>
    </location>
</feature>
<feature type="non-terminal residue" evidence="6">
    <location>
        <position position="1"/>
    </location>
</feature>
<comment type="caution">
    <text evidence="6">The sequence shown here is derived from an EMBL/GenBank/DDBJ whole genome shotgun (WGS) entry which is preliminary data.</text>
</comment>
<dbReference type="InterPro" id="IPR002018">
    <property type="entry name" value="CarbesteraseB"/>
</dbReference>
<evidence type="ECO:0000313" key="7">
    <source>
        <dbReference type="Proteomes" id="UP000198287"/>
    </source>
</evidence>
<dbReference type="OrthoDB" id="3200163at2759"/>
<comment type="similarity">
    <text evidence="1">Belongs to the type-B carboxylesterase/lipase family.</text>
</comment>
<feature type="region of interest" description="Disordered" evidence="3">
    <location>
        <begin position="643"/>
        <end position="662"/>
    </location>
</feature>
<keyword evidence="4" id="KW-0472">Membrane</keyword>
<dbReference type="Gene3D" id="3.40.50.1820">
    <property type="entry name" value="alpha/beta hydrolase"/>
    <property type="match status" value="1"/>
</dbReference>
<evidence type="ECO:0000256" key="1">
    <source>
        <dbReference type="ARBA" id="ARBA00005964"/>
    </source>
</evidence>
<organism evidence="6 7">
    <name type="scientific">Folsomia candida</name>
    <name type="common">Springtail</name>
    <dbReference type="NCBI Taxonomy" id="158441"/>
    <lineage>
        <taxon>Eukaryota</taxon>
        <taxon>Metazoa</taxon>
        <taxon>Ecdysozoa</taxon>
        <taxon>Arthropoda</taxon>
        <taxon>Hexapoda</taxon>
        <taxon>Collembola</taxon>
        <taxon>Entomobryomorpha</taxon>
        <taxon>Isotomoidea</taxon>
        <taxon>Isotomidae</taxon>
        <taxon>Proisotominae</taxon>
        <taxon>Folsomia</taxon>
    </lineage>
</organism>
<dbReference type="PANTHER" id="PTHR43903">
    <property type="entry name" value="NEUROLIGIN"/>
    <property type="match status" value="1"/>
</dbReference>
<feature type="compositionally biased region" description="Polar residues" evidence="3">
    <location>
        <begin position="502"/>
        <end position="516"/>
    </location>
</feature>
<feature type="region of interest" description="Disordered" evidence="3">
    <location>
        <begin position="767"/>
        <end position="825"/>
    </location>
</feature>
<sequence>WLNANSDSHFRLPYNFALLDQIAALQWIQENVALFGGDRFNVTLMGHGKGAVLVNWLMISSAVPTGLLFHRVILSSGSASSPLASDLSNGPELSKRFAQRVRCPPEPSSTMLECLREVPVRQFLDSELWSLFGPTGDGIVVKNEVPSDNLIMNKASHYPLLFGVVKVEALPSLSNHDASYGMENERRRELLRLFINKYYRLVDHWEKPVQHPQNVREETLDALGDAQVVAPMTKVGDLHSQSSRSRAYAYVFEYQSKSSDYQQRLGCIHGEDLGYVFGVPLFFYDYDSADSSGMMRTDISGGGDYVAAPIDASSEKVKAATSGDEKPGELGYFTGNYTWYEVQLSLTVMRLWANFVRVGNPNGDLKSQMRSQIKGGSRTAQQTPLGNVETGTGGSHRNFGGGGGGISPGGHVHDVVGGEGGGEADFSGGGGPPDNRSGHKKKHQGSSMTDQQLPEPIAVEWLQYDSLDKKYLVLGTLITSMHHGLIFSNVSSKLHNDPHQPAANNNNNDPVQSSGENLSKVSVIPTVFASGLYDLSQGSQSSSSNVAHHQTRPHNSSSPNTPKLSPELPRGRIDHQQDPKEQQDSGETQISSSDDEEASTFGFQTYSTALSVTIAIGVSLLILNILIVATFYIERGKRLNALNRSHPSNSGGGSTSLMTTTSHPHLEHPLLVLQQKKRDQSLLPSTTSSPRLPQTSSSLGMRSATSTLRSLKRRKENGGVGFELGLQTTFSSCYVDMDMEQRPTFESSFPRNEHRCGGSGGGGGGCIGGTSGAFGDLHLPSSYETGDDDDDDEERRGRPAATSAPTGEREPGNYGNHPIKRYSDCGGGGGDRTCTIMSRNRSRRAINELGMSIDMSESDT</sequence>
<evidence type="ECO:0000313" key="6">
    <source>
        <dbReference type="EMBL" id="OXA46009.1"/>
    </source>
</evidence>
<feature type="region of interest" description="Disordered" evidence="3">
    <location>
        <begin position="363"/>
        <end position="452"/>
    </location>
</feature>
<protein>
    <submittedName>
        <fullName evidence="6">Acetylcholinesterase</fullName>
    </submittedName>
</protein>
<evidence type="ECO:0000256" key="3">
    <source>
        <dbReference type="SAM" id="MobiDB-lite"/>
    </source>
</evidence>
<reference evidence="6 7" key="1">
    <citation type="submission" date="2015-12" db="EMBL/GenBank/DDBJ databases">
        <title>The genome of Folsomia candida.</title>
        <authorList>
            <person name="Faddeeva A."/>
            <person name="Derks M.F."/>
            <person name="Anvar Y."/>
            <person name="Smit S."/>
            <person name="Van Straalen N."/>
            <person name="Roelofs D."/>
        </authorList>
    </citation>
    <scope>NUCLEOTIDE SEQUENCE [LARGE SCALE GENOMIC DNA]</scope>
    <source>
        <strain evidence="6 7">VU population</strain>
        <tissue evidence="6">Whole body</tissue>
    </source>
</reference>
<gene>
    <name evidence="6" type="ORF">Fcan01_19369</name>
</gene>
<dbReference type="STRING" id="158441.A0A226DLE2"/>
<feature type="compositionally biased region" description="Gly residues" evidence="3">
    <location>
        <begin position="417"/>
        <end position="432"/>
    </location>
</feature>
<keyword evidence="2" id="KW-0325">Glycoprotein</keyword>
<dbReference type="AlphaFoldDB" id="A0A226DLE2"/>
<proteinExistence type="inferred from homology"/>
<dbReference type="Proteomes" id="UP000198287">
    <property type="component" value="Unassembled WGS sequence"/>
</dbReference>